<evidence type="ECO:0000313" key="2">
    <source>
        <dbReference type="Proteomes" id="UP001145114"/>
    </source>
</evidence>
<keyword evidence="2" id="KW-1185">Reference proteome</keyword>
<dbReference type="Proteomes" id="UP001145114">
    <property type="component" value="Unassembled WGS sequence"/>
</dbReference>
<evidence type="ECO:0000313" key="1">
    <source>
        <dbReference type="EMBL" id="KAJ1678401.1"/>
    </source>
</evidence>
<organism evidence="1 2">
    <name type="scientific">Spiromyces aspiralis</name>
    <dbReference type="NCBI Taxonomy" id="68401"/>
    <lineage>
        <taxon>Eukaryota</taxon>
        <taxon>Fungi</taxon>
        <taxon>Fungi incertae sedis</taxon>
        <taxon>Zoopagomycota</taxon>
        <taxon>Kickxellomycotina</taxon>
        <taxon>Kickxellomycetes</taxon>
        <taxon>Kickxellales</taxon>
        <taxon>Kickxellaceae</taxon>
        <taxon>Spiromyces</taxon>
    </lineage>
</organism>
<gene>
    <name evidence="1" type="ORF">EV182_004117</name>
</gene>
<reference evidence="1" key="1">
    <citation type="submission" date="2022-06" db="EMBL/GenBank/DDBJ databases">
        <title>Phylogenomic reconstructions and comparative analyses of Kickxellomycotina fungi.</title>
        <authorList>
            <person name="Reynolds N.K."/>
            <person name="Stajich J.E."/>
            <person name="Barry K."/>
            <person name="Grigoriev I.V."/>
            <person name="Crous P."/>
            <person name="Smith M.E."/>
        </authorList>
    </citation>
    <scope>NUCLEOTIDE SEQUENCE</scope>
    <source>
        <strain evidence="1">RSA 2271</strain>
    </source>
</reference>
<feature type="non-terminal residue" evidence="1">
    <location>
        <position position="77"/>
    </location>
</feature>
<name>A0ACC1HST9_9FUNG</name>
<dbReference type="EMBL" id="JAMZIH010001201">
    <property type="protein sequence ID" value="KAJ1678401.1"/>
    <property type="molecule type" value="Genomic_DNA"/>
</dbReference>
<proteinExistence type="predicted"/>
<sequence length="77" mass="8584">MTANPLSRRGTFILFEGCDRCGKTTQSTKLVEALKARGIKAELVKFPGKMINSYLAEGQNVDLRAIHLLFSANRWEA</sequence>
<comment type="caution">
    <text evidence="1">The sequence shown here is derived from an EMBL/GenBank/DDBJ whole genome shotgun (WGS) entry which is preliminary data.</text>
</comment>
<accession>A0ACC1HST9</accession>
<protein>
    <submittedName>
        <fullName evidence="1">Uncharacterized protein</fullName>
    </submittedName>
</protein>